<reference evidence="3 4" key="1">
    <citation type="submission" date="2022-11" db="UniProtKB">
        <authorList>
            <consortium name="WormBaseParasite"/>
        </authorList>
    </citation>
    <scope>IDENTIFICATION</scope>
</reference>
<protein>
    <submittedName>
        <fullName evidence="3 4">Uncharacterized protein</fullName>
    </submittedName>
</protein>
<dbReference type="WBParaSite" id="Gr19_v10_g12770.t1">
    <property type="protein sequence ID" value="Gr19_v10_g12770.t1"/>
    <property type="gene ID" value="Gr19_v10_g12770"/>
</dbReference>
<evidence type="ECO:0000313" key="4">
    <source>
        <dbReference type="WBParaSite" id="Gr19_v10_g12770.t1"/>
    </source>
</evidence>
<evidence type="ECO:0000256" key="1">
    <source>
        <dbReference type="SAM" id="MobiDB-lite"/>
    </source>
</evidence>
<dbReference type="AlphaFoldDB" id="A0A914GUT8"/>
<dbReference type="Proteomes" id="UP000887572">
    <property type="component" value="Unplaced"/>
</dbReference>
<dbReference type="WBParaSite" id="Gr19_v10_g11542.t1">
    <property type="protein sequence ID" value="Gr19_v10_g11542.t1"/>
    <property type="gene ID" value="Gr19_v10_g11542"/>
</dbReference>
<keyword evidence="2" id="KW-1185">Reference proteome</keyword>
<evidence type="ECO:0000313" key="3">
    <source>
        <dbReference type="WBParaSite" id="Gr19_v10_g11542.t1"/>
    </source>
</evidence>
<proteinExistence type="predicted"/>
<evidence type="ECO:0000313" key="2">
    <source>
        <dbReference type="Proteomes" id="UP000887572"/>
    </source>
</evidence>
<accession>A0A914GUT8</accession>
<feature type="region of interest" description="Disordered" evidence="1">
    <location>
        <begin position="38"/>
        <end position="73"/>
    </location>
</feature>
<name>A0A914GUT8_GLORO</name>
<organism evidence="2 3">
    <name type="scientific">Globodera rostochiensis</name>
    <name type="common">Golden nematode worm</name>
    <name type="synonym">Heterodera rostochiensis</name>
    <dbReference type="NCBI Taxonomy" id="31243"/>
    <lineage>
        <taxon>Eukaryota</taxon>
        <taxon>Metazoa</taxon>
        <taxon>Ecdysozoa</taxon>
        <taxon>Nematoda</taxon>
        <taxon>Chromadorea</taxon>
        <taxon>Rhabditida</taxon>
        <taxon>Tylenchina</taxon>
        <taxon>Tylenchomorpha</taxon>
        <taxon>Tylenchoidea</taxon>
        <taxon>Heteroderidae</taxon>
        <taxon>Heteroderinae</taxon>
        <taxon>Globodera</taxon>
    </lineage>
</organism>
<sequence>MNCIRHWRLPVNCLNKGCSQWPRTIDFRLWKGIAKANKRTTKQEQAVGRREAQQNGSKSLRVAPESFDNQKTAPQLDRQKWKLLTLYVEALNRMEVQSVGMLCCVNYPPNAVAFGWTFLYTIRVLVCGRRS</sequence>